<name>A0A246I5M9_STEMA</name>
<proteinExistence type="predicted"/>
<reference evidence="1 2" key="1">
    <citation type="submission" date="2017-06" db="EMBL/GenBank/DDBJ databases">
        <authorList>
            <person name="Kim H.J."/>
            <person name="Triplett B.A."/>
        </authorList>
    </citation>
    <scope>NUCLEOTIDE SEQUENCE [LARGE SCALE GENOMIC DNA]</scope>
    <source>
        <strain evidence="1 2">594</strain>
    </source>
</reference>
<dbReference type="Proteomes" id="UP000197090">
    <property type="component" value="Unassembled WGS sequence"/>
</dbReference>
<sequence>MRRHSVAVILAAALPLCGFGSCSKAEKPDLPKVVYIPVERTVAVPAALTSRCPVKRASQRTIESVVSAYNANVLSLEQCNSQLGAIEKLAPANEQKQVKP</sequence>
<dbReference type="PROSITE" id="PS51257">
    <property type="entry name" value="PROKAR_LIPOPROTEIN"/>
    <property type="match status" value="1"/>
</dbReference>
<evidence type="ECO:0000313" key="1">
    <source>
        <dbReference type="EMBL" id="OWQ73794.1"/>
    </source>
</evidence>
<protein>
    <submittedName>
        <fullName evidence="1">Uncharacterized protein</fullName>
    </submittedName>
</protein>
<gene>
    <name evidence="1" type="ORF">CEE63_11605</name>
</gene>
<dbReference type="RefSeq" id="WP_088497114.1">
    <property type="nucleotide sequence ID" value="NZ_JAAAFB010000001.1"/>
</dbReference>
<dbReference type="Pfam" id="PF23793">
    <property type="entry name" value="LysC"/>
    <property type="match status" value="1"/>
</dbReference>
<organism evidence="1 2">
    <name type="scientific">Stenotrophomonas maltophilia</name>
    <name type="common">Pseudomonas maltophilia</name>
    <name type="synonym">Xanthomonas maltophilia</name>
    <dbReference type="NCBI Taxonomy" id="40324"/>
    <lineage>
        <taxon>Bacteria</taxon>
        <taxon>Pseudomonadati</taxon>
        <taxon>Pseudomonadota</taxon>
        <taxon>Gammaproteobacteria</taxon>
        <taxon>Lysobacterales</taxon>
        <taxon>Lysobacteraceae</taxon>
        <taxon>Stenotrophomonas</taxon>
        <taxon>Stenotrophomonas maltophilia group</taxon>
    </lineage>
</organism>
<dbReference type="InterPro" id="IPR058979">
    <property type="entry name" value="LysC-like"/>
</dbReference>
<evidence type="ECO:0000313" key="2">
    <source>
        <dbReference type="Proteomes" id="UP000197090"/>
    </source>
</evidence>
<accession>A0A246I5M9</accession>
<dbReference type="EMBL" id="NIVX01000076">
    <property type="protein sequence ID" value="OWQ73794.1"/>
    <property type="molecule type" value="Genomic_DNA"/>
</dbReference>
<dbReference type="AlphaFoldDB" id="A0A246I5M9"/>
<comment type="caution">
    <text evidence="1">The sequence shown here is derived from an EMBL/GenBank/DDBJ whole genome shotgun (WGS) entry which is preliminary data.</text>
</comment>